<keyword evidence="6 11" id="KW-0472">Membrane</keyword>
<feature type="binding site" evidence="10">
    <location>
        <position position="278"/>
    </location>
    <ligand>
        <name>Mn(2+)</name>
        <dbReference type="ChEBI" id="CHEBI:29035"/>
    </ligand>
</feature>
<dbReference type="InterPro" id="IPR005150">
    <property type="entry name" value="Cellulose_synth"/>
</dbReference>
<feature type="active site" evidence="8">
    <location>
        <position position="465"/>
    </location>
</feature>
<sequence length="753" mass="85870">MVQFLRKGRMEASSSIPRHLCHLNLLFMLISRAHMLLHSIALVFLIHYRASFFFSETQNHQIPTSIWSLVFAAELVLAFIWALNQAARWKTVTRKVFPERLPEDEKLPAIDVFVCTADPTKEPTVDVMNTVLSAMALDYPPEKIHVYLSDDGSSPVTLFGMREAYAFAMWWLPFCRKYGLKTRCPKAYFGAPEEEENGEYASEKQKIKDKYELFKERVNKFRDQNLGDPSINGRSHSPVIGVIRANSQDDEGQTGQLAMPLLVYVSREKRPSYPHHFKAGALNVLLRVSGVMSNSPYILGLDCDMYSNDPSSARQAMCFHLDPKISPSLAFVQFPQIFRNISENDIYDSKLRSVFWTAGYCCRFVGTVWMDYRDPYSPGLVIISRGKLYMGSTYDPMDLKAVFGGSNEFIKRLQQMKRPYENRGTDCWETSMVLREAEDLASCRYEDSTKWGKEVGFMYFSVVEDYFTSFTLHCKGWASVYLNPPRPQFLGTGTTNLNDLLVQGTRWSSGLIEVGLSRFCPLIYGLSTKISILEALAYAELSLFPLYFIPAWCFGVIPQLCLLHGIPLYPKVLSPYFLVFLFIFLSSTSKQVYEIIWSGHSLHTWVNERRHWMIKSVTCHMYGSMDAIMKKIGLREASFLPTNKVDDDEQTKLYEMGLFDFQAPAMFLIPLVGIVILNMFALVGGVTRALLVGYWEEIVVQTFLSIFILSVSYPIIEGMFLRKDKGSVPPRITVFSAIGVVAVLAFWNIFVSV</sequence>
<feature type="transmembrane region" description="Helical" evidence="11">
    <location>
        <begin position="698"/>
        <end position="720"/>
    </location>
</feature>
<name>A0A218VS64_PUNGR</name>
<comment type="caution">
    <text evidence="12">The sequence shown here is derived from an EMBL/GenBank/DDBJ whole genome shotgun (WGS) entry which is preliminary data.</text>
</comment>
<dbReference type="GO" id="GO:0012505">
    <property type="term" value="C:endomembrane system"/>
    <property type="evidence" value="ECO:0007669"/>
    <property type="project" value="UniProtKB-SubCell"/>
</dbReference>
<keyword evidence="2" id="KW-0328">Glycosyltransferase</keyword>
<feature type="transmembrane region" description="Helical" evidence="11">
    <location>
        <begin position="572"/>
        <end position="588"/>
    </location>
</feature>
<evidence type="ECO:0000313" key="12">
    <source>
        <dbReference type="EMBL" id="OWM63196.1"/>
    </source>
</evidence>
<keyword evidence="4 11" id="KW-0812">Transmembrane</keyword>
<feature type="transmembrane region" description="Helical" evidence="11">
    <location>
        <begin position="21"/>
        <end position="46"/>
    </location>
</feature>
<dbReference type="GO" id="GO:0016760">
    <property type="term" value="F:cellulose synthase (UDP-forming) activity"/>
    <property type="evidence" value="ECO:0007669"/>
    <property type="project" value="InterPro"/>
</dbReference>
<dbReference type="AlphaFoldDB" id="A0A218VS64"/>
<reference evidence="13" key="1">
    <citation type="journal article" date="2017" name="Plant J.">
        <title>The pomegranate (Punica granatum L.) genome and the genomics of punicalagin biosynthesis.</title>
        <authorList>
            <person name="Qin G."/>
            <person name="Xu C."/>
            <person name="Ming R."/>
            <person name="Tang H."/>
            <person name="Guyot R."/>
            <person name="Kramer E.M."/>
            <person name="Hu Y."/>
            <person name="Yi X."/>
            <person name="Qi Y."/>
            <person name="Xu X."/>
            <person name="Gao Z."/>
            <person name="Pan H."/>
            <person name="Jian J."/>
            <person name="Tian Y."/>
            <person name="Yue Z."/>
            <person name="Xu Y."/>
        </authorList>
    </citation>
    <scope>NUCLEOTIDE SEQUENCE [LARGE SCALE GENOMIC DNA]</scope>
    <source>
        <strain evidence="13">cv. Dabenzi</strain>
    </source>
</reference>
<evidence type="ECO:0000256" key="3">
    <source>
        <dbReference type="ARBA" id="ARBA00022679"/>
    </source>
</evidence>
<feature type="binding site" evidence="9">
    <location>
        <position position="122"/>
    </location>
    <ligand>
        <name>UDP-alpha-D-glucose</name>
        <dbReference type="ChEBI" id="CHEBI:58885"/>
    </ligand>
</feature>
<dbReference type="Gene3D" id="3.90.550.10">
    <property type="entry name" value="Spore Coat Polysaccharide Biosynthesis Protein SpsA, Chain A"/>
    <property type="match status" value="2"/>
</dbReference>
<proteinExistence type="predicted"/>
<evidence type="ECO:0000256" key="10">
    <source>
        <dbReference type="PIRSR" id="PIRSR605150-3"/>
    </source>
</evidence>
<feature type="transmembrane region" description="Helical" evidence="11">
    <location>
        <begin position="66"/>
        <end position="84"/>
    </location>
</feature>
<organism evidence="12 13">
    <name type="scientific">Punica granatum</name>
    <name type="common">Pomegranate</name>
    <dbReference type="NCBI Taxonomy" id="22663"/>
    <lineage>
        <taxon>Eukaryota</taxon>
        <taxon>Viridiplantae</taxon>
        <taxon>Streptophyta</taxon>
        <taxon>Embryophyta</taxon>
        <taxon>Tracheophyta</taxon>
        <taxon>Spermatophyta</taxon>
        <taxon>Magnoliopsida</taxon>
        <taxon>eudicotyledons</taxon>
        <taxon>Gunneridae</taxon>
        <taxon>Pentapetalae</taxon>
        <taxon>rosids</taxon>
        <taxon>malvids</taxon>
        <taxon>Myrtales</taxon>
        <taxon>Lythraceae</taxon>
        <taxon>Punica</taxon>
    </lineage>
</organism>
<gene>
    <name evidence="12" type="ORF">CDL15_Pgr010596</name>
</gene>
<keyword evidence="5 11" id="KW-1133">Transmembrane helix</keyword>
<feature type="binding site" evidence="10">
    <location>
        <position position="302"/>
    </location>
    <ligand>
        <name>Mn(2+)</name>
        <dbReference type="ChEBI" id="CHEBI:29035"/>
    </ligand>
</feature>
<feature type="binding site" evidence="9">
    <location>
        <position position="151"/>
    </location>
    <ligand>
        <name>UDP-alpha-D-glucose</name>
        <dbReference type="ChEBI" id="CHEBI:58885"/>
    </ligand>
</feature>
<comment type="subcellular location">
    <subcellularLocation>
        <location evidence="1">Endomembrane system</location>
        <topology evidence="1">Multi-pass membrane protein</topology>
    </subcellularLocation>
</comment>
<feature type="transmembrane region" description="Helical" evidence="11">
    <location>
        <begin position="546"/>
        <end position="566"/>
    </location>
</feature>
<evidence type="ECO:0000256" key="1">
    <source>
        <dbReference type="ARBA" id="ARBA00004127"/>
    </source>
</evidence>
<evidence type="ECO:0000256" key="4">
    <source>
        <dbReference type="ARBA" id="ARBA00022692"/>
    </source>
</evidence>
<feature type="transmembrane region" description="Helical" evidence="11">
    <location>
        <begin position="665"/>
        <end position="686"/>
    </location>
</feature>
<dbReference type="Proteomes" id="UP000197138">
    <property type="component" value="Unassembled WGS sequence"/>
</dbReference>
<evidence type="ECO:0000256" key="5">
    <source>
        <dbReference type="ARBA" id="ARBA00022989"/>
    </source>
</evidence>
<dbReference type="GO" id="GO:0016020">
    <property type="term" value="C:membrane"/>
    <property type="evidence" value="ECO:0007669"/>
    <property type="project" value="InterPro"/>
</dbReference>
<accession>A0A218VS64</accession>
<dbReference type="GO" id="GO:0030244">
    <property type="term" value="P:cellulose biosynthetic process"/>
    <property type="evidence" value="ECO:0007669"/>
    <property type="project" value="InterPro"/>
</dbReference>
<feature type="active site" evidence="8">
    <location>
        <position position="151"/>
    </location>
</feature>
<evidence type="ECO:0000256" key="7">
    <source>
        <dbReference type="ARBA" id="ARBA00023316"/>
    </source>
</evidence>
<evidence type="ECO:0000256" key="11">
    <source>
        <dbReference type="SAM" id="Phobius"/>
    </source>
</evidence>
<dbReference type="EMBL" id="MTKT01006106">
    <property type="protein sequence ID" value="OWM63196.1"/>
    <property type="molecule type" value="Genomic_DNA"/>
</dbReference>
<evidence type="ECO:0000313" key="13">
    <source>
        <dbReference type="Proteomes" id="UP000197138"/>
    </source>
</evidence>
<keyword evidence="7" id="KW-0961">Cell wall biogenesis/degradation</keyword>
<evidence type="ECO:0000256" key="6">
    <source>
        <dbReference type="ARBA" id="ARBA00023136"/>
    </source>
</evidence>
<evidence type="ECO:0000256" key="9">
    <source>
        <dbReference type="PIRSR" id="PIRSR605150-2"/>
    </source>
</evidence>
<keyword evidence="3" id="KW-0808">Transferase</keyword>
<evidence type="ECO:0000256" key="2">
    <source>
        <dbReference type="ARBA" id="ARBA00022676"/>
    </source>
</evidence>
<dbReference type="GO" id="GO:0071555">
    <property type="term" value="P:cell wall organization"/>
    <property type="evidence" value="ECO:0007669"/>
    <property type="project" value="UniProtKB-KW"/>
</dbReference>
<evidence type="ECO:0000256" key="8">
    <source>
        <dbReference type="PIRSR" id="PIRSR605150-1"/>
    </source>
</evidence>
<dbReference type="FunFam" id="3.90.550.10:FF:000194">
    <property type="entry name" value="Cellulose synthase-like protein G2 isoform A"/>
    <property type="match status" value="1"/>
</dbReference>
<dbReference type="PANTHER" id="PTHR13301">
    <property type="entry name" value="X-BOX TRANSCRIPTION FACTOR-RELATED"/>
    <property type="match status" value="1"/>
</dbReference>
<dbReference type="InterPro" id="IPR029044">
    <property type="entry name" value="Nucleotide-diphossugar_trans"/>
</dbReference>
<evidence type="ECO:0008006" key="14">
    <source>
        <dbReference type="Google" id="ProtNLM"/>
    </source>
</evidence>
<dbReference type="SUPFAM" id="SSF53448">
    <property type="entry name" value="Nucleotide-diphospho-sugar transferases"/>
    <property type="match status" value="1"/>
</dbReference>
<dbReference type="Pfam" id="PF03552">
    <property type="entry name" value="Cellulose_synt"/>
    <property type="match status" value="2"/>
</dbReference>
<feature type="binding site" evidence="9">
    <location>
        <position position="121"/>
    </location>
    <ligand>
        <name>UDP-alpha-D-glucose</name>
        <dbReference type="ChEBI" id="CHEBI:58885"/>
    </ligand>
</feature>
<feature type="transmembrane region" description="Helical" evidence="11">
    <location>
        <begin position="732"/>
        <end position="750"/>
    </location>
</feature>
<protein>
    <recommendedName>
        <fullName evidence="14">Cellulose synthase-like protein G2</fullName>
    </recommendedName>
</protein>